<sequence>MNASDLPAVLYVDDDALNLRVFDANFGQRFRIFRCSSPNEALALLEQRRGEIGVVLSDQRMPGMTGVELLERARTIAPDAKRMLVTAYADMQAVIDAVNRGQVTRYFVKPWDRAELLAALEDALKIARLELRIREVEGRMMKSERLATLGQVTAGIAHELMGPVGYLTQNVSSLQRDMHCVVQYVSRHLTTDPDSEVSSTIEDLPSLIKDLSEGAGHLREVALGLRAQARGEDMEATADVAEVVSFAVKLARAEVRDRARLTSSGDPVRIVFGPVKLCQVLLNLIVNAAQAMEGTGRPGRIDVKWAARDSEVVLSVVDNGCGIPLALQERVFQPLFTTKPVGIGTGLGLSICKELVTQFGGQLRLSSTPGEGTEIELIFRRAPPP</sequence>
<evidence type="ECO:0000259" key="11">
    <source>
        <dbReference type="PROSITE" id="PS50110"/>
    </source>
</evidence>
<dbReference type="InterPro" id="IPR003594">
    <property type="entry name" value="HATPase_dom"/>
</dbReference>
<dbReference type="GO" id="GO:0000160">
    <property type="term" value="P:phosphorelay signal transduction system"/>
    <property type="evidence" value="ECO:0007669"/>
    <property type="project" value="UniProtKB-KW"/>
</dbReference>
<dbReference type="CDD" id="cd17569">
    <property type="entry name" value="REC_HupR-like"/>
    <property type="match status" value="1"/>
</dbReference>
<dbReference type="PROSITE" id="PS50109">
    <property type="entry name" value="HIS_KIN"/>
    <property type="match status" value="1"/>
</dbReference>
<evidence type="ECO:0000259" key="10">
    <source>
        <dbReference type="PROSITE" id="PS50109"/>
    </source>
</evidence>
<evidence type="ECO:0000313" key="12">
    <source>
        <dbReference type="EMBL" id="RKH54750.1"/>
    </source>
</evidence>
<comment type="caution">
    <text evidence="12">The sequence shown here is derived from an EMBL/GenBank/DDBJ whole genome shotgun (WGS) entry which is preliminary data.</text>
</comment>
<dbReference type="PANTHER" id="PTHR43065">
    <property type="entry name" value="SENSOR HISTIDINE KINASE"/>
    <property type="match status" value="1"/>
</dbReference>
<evidence type="ECO:0000256" key="2">
    <source>
        <dbReference type="ARBA" id="ARBA00012438"/>
    </source>
</evidence>
<organism evidence="12 13">
    <name type="scientific">Corallococcus llansteffanensis</name>
    <dbReference type="NCBI Taxonomy" id="2316731"/>
    <lineage>
        <taxon>Bacteria</taxon>
        <taxon>Pseudomonadati</taxon>
        <taxon>Myxococcota</taxon>
        <taxon>Myxococcia</taxon>
        <taxon>Myxococcales</taxon>
        <taxon>Cystobacterineae</taxon>
        <taxon>Myxococcaceae</taxon>
        <taxon>Corallococcus</taxon>
    </lineage>
</organism>
<accession>A0A3A8PHG9</accession>
<keyword evidence="13" id="KW-1185">Reference proteome</keyword>
<dbReference type="Gene3D" id="3.40.50.2300">
    <property type="match status" value="1"/>
</dbReference>
<dbReference type="Pfam" id="PF02518">
    <property type="entry name" value="HATPase_c"/>
    <property type="match status" value="1"/>
</dbReference>
<dbReference type="SUPFAM" id="SSF55874">
    <property type="entry name" value="ATPase domain of HSP90 chaperone/DNA topoisomerase II/histidine kinase"/>
    <property type="match status" value="1"/>
</dbReference>
<keyword evidence="8" id="KW-0902">Two-component regulatory system</keyword>
<dbReference type="AlphaFoldDB" id="A0A3A8PHG9"/>
<dbReference type="SMART" id="SM00387">
    <property type="entry name" value="HATPase_c"/>
    <property type="match status" value="1"/>
</dbReference>
<dbReference type="InterPro" id="IPR036890">
    <property type="entry name" value="HATPase_C_sf"/>
</dbReference>
<protein>
    <recommendedName>
        <fullName evidence="2">histidine kinase</fullName>
        <ecNumber evidence="2">2.7.13.3</ecNumber>
    </recommendedName>
</protein>
<dbReference type="SUPFAM" id="SSF52172">
    <property type="entry name" value="CheY-like"/>
    <property type="match status" value="1"/>
</dbReference>
<keyword evidence="5" id="KW-0547">Nucleotide-binding</keyword>
<keyword evidence="7" id="KW-0067">ATP-binding</keyword>
<dbReference type="PROSITE" id="PS50110">
    <property type="entry name" value="RESPONSE_REGULATORY"/>
    <property type="match status" value="1"/>
</dbReference>
<dbReference type="InterPro" id="IPR005467">
    <property type="entry name" value="His_kinase_dom"/>
</dbReference>
<comment type="catalytic activity">
    <reaction evidence="1">
        <text>ATP + protein L-histidine = ADP + protein N-phospho-L-histidine.</text>
        <dbReference type="EC" id="2.7.13.3"/>
    </reaction>
</comment>
<dbReference type="GO" id="GO:0005524">
    <property type="term" value="F:ATP binding"/>
    <property type="evidence" value="ECO:0007669"/>
    <property type="project" value="UniProtKB-KW"/>
</dbReference>
<reference evidence="13" key="1">
    <citation type="submission" date="2018-09" db="EMBL/GenBank/DDBJ databases">
        <authorList>
            <person name="Livingstone P.G."/>
            <person name="Whitworth D.E."/>
        </authorList>
    </citation>
    <scope>NUCLEOTIDE SEQUENCE [LARGE SCALE GENOMIC DNA]</scope>
    <source>
        <strain evidence="13">CA051B</strain>
    </source>
</reference>
<feature type="domain" description="Histidine kinase" evidence="10">
    <location>
        <begin position="155"/>
        <end position="383"/>
    </location>
</feature>
<evidence type="ECO:0000256" key="3">
    <source>
        <dbReference type="ARBA" id="ARBA00022553"/>
    </source>
</evidence>
<keyword evidence="3 9" id="KW-0597">Phosphoprotein</keyword>
<proteinExistence type="predicted"/>
<dbReference type="Pfam" id="PF00072">
    <property type="entry name" value="Response_reg"/>
    <property type="match status" value="1"/>
</dbReference>
<evidence type="ECO:0000256" key="7">
    <source>
        <dbReference type="ARBA" id="ARBA00022840"/>
    </source>
</evidence>
<evidence type="ECO:0000313" key="13">
    <source>
        <dbReference type="Proteomes" id="UP000272888"/>
    </source>
</evidence>
<evidence type="ECO:0000256" key="9">
    <source>
        <dbReference type="PROSITE-ProRule" id="PRU00169"/>
    </source>
</evidence>
<dbReference type="InterPro" id="IPR011006">
    <property type="entry name" value="CheY-like_superfamily"/>
</dbReference>
<dbReference type="RefSeq" id="WP_120645751.1">
    <property type="nucleotide sequence ID" value="NZ_RAWB01000286.1"/>
</dbReference>
<gene>
    <name evidence="12" type="ORF">D7V93_24770</name>
</gene>
<dbReference type="InterPro" id="IPR001789">
    <property type="entry name" value="Sig_transdc_resp-reg_receiver"/>
</dbReference>
<dbReference type="SMART" id="SM00448">
    <property type="entry name" value="REC"/>
    <property type="match status" value="1"/>
</dbReference>
<evidence type="ECO:0000256" key="5">
    <source>
        <dbReference type="ARBA" id="ARBA00022741"/>
    </source>
</evidence>
<dbReference type="EMBL" id="RAWB01000286">
    <property type="protein sequence ID" value="RKH54750.1"/>
    <property type="molecule type" value="Genomic_DNA"/>
</dbReference>
<dbReference type="Proteomes" id="UP000272888">
    <property type="component" value="Unassembled WGS sequence"/>
</dbReference>
<dbReference type="PANTHER" id="PTHR43065:SF10">
    <property type="entry name" value="PEROXIDE STRESS-ACTIVATED HISTIDINE KINASE MAK3"/>
    <property type="match status" value="1"/>
</dbReference>
<keyword evidence="4" id="KW-0808">Transferase</keyword>
<keyword evidence="6 12" id="KW-0418">Kinase</keyword>
<dbReference type="PRINTS" id="PR00344">
    <property type="entry name" value="BCTRLSENSOR"/>
</dbReference>
<dbReference type="Gene3D" id="1.10.287.130">
    <property type="match status" value="1"/>
</dbReference>
<dbReference type="InterPro" id="IPR004358">
    <property type="entry name" value="Sig_transdc_His_kin-like_C"/>
</dbReference>
<feature type="modified residue" description="4-aspartylphosphate" evidence="9">
    <location>
        <position position="58"/>
    </location>
</feature>
<evidence type="ECO:0000256" key="6">
    <source>
        <dbReference type="ARBA" id="ARBA00022777"/>
    </source>
</evidence>
<name>A0A3A8PHG9_9BACT</name>
<dbReference type="Gene3D" id="3.30.565.10">
    <property type="entry name" value="Histidine kinase-like ATPase, C-terminal domain"/>
    <property type="match status" value="1"/>
</dbReference>
<feature type="domain" description="Response regulatory" evidence="11">
    <location>
        <begin position="8"/>
        <end position="124"/>
    </location>
</feature>
<evidence type="ECO:0000256" key="8">
    <source>
        <dbReference type="ARBA" id="ARBA00023012"/>
    </source>
</evidence>
<dbReference type="GO" id="GO:0004673">
    <property type="term" value="F:protein histidine kinase activity"/>
    <property type="evidence" value="ECO:0007669"/>
    <property type="project" value="UniProtKB-EC"/>
</dbReference>
<evidence type="ECO:0000256" key="4">
    <source>
        <dbReference type="ARBA" id="ARBA00022679"/>
    </source>
</evidence>
<evidence type="ECO:0000256" key="1">
    <source>
        <dbReference type="ARBA" id="ARBA00000085"/>
    </source>
</evidence>
<dbReference type="EC" id="2.7.13.3" evidence="2"/>